<sequence length="60" mass="7286">MEDVKQSVEKILRDREWITFNDLLKYLPYPAPAVYSALTELIKENKVGRRGRYFYYIKKE</sequence>
<accession>A0AAQ4CWK1</accession>
<protein>
    <submittedName>
        <fullName evidence="1">Uncharacterized protein</fullName>
    </submittedName>
</protein>
<evidence type="ECO:0000313" key="2">
    <source>
        <dbReference type="Proteomes" id="UP001319921"/>
    </source>
</evidence>
<dbReference type="Proteomes" id="UP001319921">
    <property type="component" value="Chromosome"/>
</dbReference>
<dbReference type="KEGG" id="scas:SACC_31990"/>
<dbReference type="EMBL" id="AP025226">
    <property type="protein sequence ID" value="BDC00183.1"/>
    <property type="molecule type" value="Genomic_DNA"/>
</dbReference>
<proteinExistence type="predicted"/>
<name>A0AAQ4CWK1_9CREN</name>
<dbReference type="InterPro" id="IPR036390">
    <property type="entry name" value="WH_DNA-bd_sf"/>
</dbReference>
<dbReference type="SUPFAM" id="SSF46785">
    <property type="entry name" value="Winged helix' DNA-binding domain"/>
    <property type="match status" value="1"/>
</dbReference>
<gene>
    <name evidence="1" type="ORF">SACC_31990</name>
</gene>
<dbReference type="RefSeq" id="WP_229570902.1">
    <property type="nucleotide sequence ID" value="NZ_AP025226.1"/>
</dbReference>
<keyword evidence="2" id="KW-1185">Reference proteome</keyword>
<organism evidence="1 2">
    <name type="scientific">Saccharolobus caldissimus</name>
    <dbReference type="NCBI Taxonomy" id="1702097"/>
    <lineage>
        <taxon>Archaea</taxon>
        <taxon>Thermoproteota</taxon>
        <taxon>Thermoprotei</taxon>
        <taxon>Sulfolobales</taxon>
        <taxon>Sulfolobaceae</taxon>
        <taxon>Saccharolobus</taxon>
    </lineage>
</organism>
<evidence type="ECO:0000313" key="1">
    <source>
        <dbReference type="EMBL" id="BDC00183.1"/>
    </source>
</evidence>
<dbReference type="GeneID" id="68867921"/>
<reference evidence="1 2" key="1">
    <citation type="journal article" date="2022" name="Microbiol. Resour. Announc.">
        <title>Complete Genome Sequence of the Hyperthermophilic and Acidophilic Archaeon Saccharolobus caldissimus Strain HS-3T.</title>
        <authorList>
            <person name="Sakai H.D."/>
            <person name="Kurosawa N."/>
        </authorList>
    </citation>
    <scope>NUCLEOTIDE SEQUENCE [LARGE SCALE GENOMIC DNA]</scope>
    <source>
        <strain evidence="1 2">JCM32116</strain>
    </source>
</reference>
<dbReference type="AlphaFoldDB" id="A0AAQ4CWK1"/>
<dbReference type="NCBIfam" id="NF045910">
    <property type="entry name" value="Sul7s"/>
    <property type="match status" value="1"/>
</dbReference>